<dbReference type="EMBL" id="JANPWB010000011">
    <property type="protein sequence ID" value="KAJ1133180.1"/>
    <property type="molecule type" value="Genomic_DNA"/>
</dbReference>
<sequence length="83" mass="9007">MPVRESPFTRWNANGLVTKMKEDILEMYEAAPPTVMLQLALGNICNNLAVHLANLALEELGPGPCLVVAEEKDVIGIALDNGY</sequence>
<reference evidence="1" key="1">
    <citation type="journal article" date="2022" name="bioRxiv">
        <title>Sequencing and chromosome-scale assembly of the giantPleurodeles waltlgenome.</title>
        <authorList>
            <person name="Brown T."/>
            <person name="Elewa A."/>
            <person name="Iarovenko S."/>
            <person name="Subramanian E."/>
            <person name="Araus A.J."/>
            <person name="Petzold A."/>
            <person name="Susuki M."/>
            <person name="Suzuki K.-i.T."/>
            <person name="Hayashi T."/>
            <person name="Toyoda A."/>
            <person name="Oliveira C."/>
            <person name="Osipova E."/>
            <person name="Leigh N.D."/>
            <person name="Simon A."/>
            <person name="Yun M.H."/>
        </authorList>
    </citation>
    <scope>NUCLEOTIDE SEQUENCE</scope>
    <source>
        <strain evidence="1">20211129_DDA</strain>
        <tissue evidence="1">Liver</tissue>
    </source>
</reference>
<gene>
    <name evidence="1" type="ORF">NDU88_011477</name>
</gene>
<comment type="caution">
    <text evidence="1">The sequence shown here is derived from an EMBL/GenBank/DDBJ whole genome shotgun (WGS) entry which is preliminary data.</text>
</comment>
<proteinExistence type="predicted"/>
<name>A0AAV7Q1T4_PLEWA</name>
<keyword evidence="2" id="KW-1185">Reference proteome</keyword>
<accession>A0AAV7Q1T4</accession>
<dbReference type="Proteomes" id="UP001066276">
    <property type="component" value="Chromosome 7"/>
</dbReference>
<organism evidence="1 2">
    <name type="scientific">Pleurodeles waltl</name>
    <name type="common">Iberian ribbed newt</name>
    <dbReference type="NCBI Taxonomy" id="8319"/>
    <lineage>
        <taxon>Eukaryota</taxon>
        <taxon>Metazoa</taxon>
        <taxon>Chordata</taxon>
        <taxon>Craniata</taxon>
        <taxon>Vertebrata</taxon>
        <taxon>Euteleostomi</taxon>
        <taxon>Amphibia</taxon>
        <taxon>Batrachia</taxon>
        <taxon>Caudata</taxon>
        <taxon>Salamandroidea</taxon>
        <taxon>Salamandridae</taxon>
        <taxon>Pleurodelinae</taxon>
        <taxon>Pleurodeles</taxon>
    </lineage>
</organism>
<evidence type="ECO:0000313" key="2">
    <source>
        <dbReference type="Proteomes" id="UP001066276"/>
    </source>
</evidence>
<evidence type="ECO:0000313" key="1">
    <source>
        <dbReference type="EMBL" id="KAJ1133180.1"/>
    </source>
</evidence>
<protein>
    <submittedName>
        <fullName evidence="1">Uncharacterized protein</fullName>
    </submittedName>
</protein>
<dbReference type="AlphaFoldDB" id="A0AAV7Q1T4"/>